<dbReference type="PANTHER" id="PTHR33159">
    <property type="entry name" value="RPM1-INTERACTING PROTEIN 4 (RIN4) FAMILY PROTEIN"/>
    <property type="match status" value="1"/>
</dbReference>
<dbReference type="EMBL" id="AP015036">
    <property type="protein sequence ID" value="BAT80495.1"/>
    <property type="molecule type" value="Genomic_DNA"/>
</dbReference>
<organism evidence="3 4">
    <name type="scientific">Vigna angularis var. angularis</name>
    <dbReference type="NCBI Taxonomy" id="157739"/>
    <lineage>
        <taxon>Eukaryota</taxon>
        <taxon>Viridiplantae</taxon>
        <taxon>Streptophyta</taxon>
        <taxon>Embryophyta</taxon>
        <taxon>Tracheophyta</taxon>
        <taxon>Spermatophyta</taxon>
        <taxon>Magnoliopsida</taxon>
        <taxon>eudicotyledons</taxon>
        <taxon>Gunneridae</taxon>
        <taxon>Pentapetalae</taxon>
        <taxon>rosids</taxon>
        <taxon>fabids</taxon>
        <taxon>Fabales</taxon>
        <taxon>Fabaceae</taxon>
        <taxon>Papilionoideae</taxon>
        <taxon>50 kb inversion clade</taxon>
        <taxon>NPAAA clade</taxon>
        <taxon>indigoferoid/millettioid clade</taxon>
        <taxon>Phaseoleae</taxon>
        <taxon>Vigna</taxon>
    </lineage>
</organism>
<evidence type="ECO:0000259" key="2">
    <source>
        <dbReference type="Pfam" id="PF05627"/>
    </source>
</evidence>
<reference evidence="3 4" key="1">
    <citation type="journal article" date="2015" name="Sci. Rep.">
        <title>The power of single molecule real-time sequencing technology in the de novo assembly of a eukaryotic genome.</title>
        <authorList>
            <person name="Sakai H."/>
            <person name="Naito K."/>
            <person name="Ogiso-Tanaka E."/>
            <person name="Takahashi Y."/>
            <person name="Iseki K."/>
            <person name="Muto C."/>
            <person name="Satou K."/>
            <person name="Teruya K."/>
            <person name="Shiroma A."/>
            <person name="Shimoji M."/>
            <person name="Hirano T."/>
            <person name="Itoh T."/>
            <person name="Kaga A."/>
            <person name="Tomooka N."/>
        </authorList>
    </citation>
    <scope>NUCLEOTIDE SEQUENCE [LARGE SCALE GENOMIC DNA]</scope>
    <source>
        <strain evidence="4">cv. Shumari</strain>
    </source>
</reference>
<evidence type="ECO:0000313" key="4">
    <source>
        <dbReference type="Proteomes" id="UP000291084"/>
    </source>
</evidence>
<protein>
    <recommendedName>
        <fullName evidence="2">RIN4 pathogenic type III effector avirulence factor Avr cleavage site domain-containing protein</fullName>
    </recommendedName>
</protein>
<evidence type="ECO:0000313" key="3">
    <source>
        <dbReference type="EMBL" id="BAT80495.1"/>
    </source>
</evidence>
<dbReference type="InterPro" id="IPR040387">
    <property type="entry name" value="RIN4/NOI4"/>
</dbReference>
<feature type="domain" description="RIN4 pathogenic type III effector avirulence factor Avr cleavage site" evidence="2">
    <location>
        <begin position="3"/>
        <end position="37"/>
    </location>
</feature>
<evidence type="ECO:0000256" key="1">
    <source>
        <dbReference type="SAM" id="MobiDB-lite"/>
    </source>
</evidence>
<proteinExistence type="predicted"/>
<keyword evidence="4" id="KW-1185">Reference proteome</keyword>
<dbReference type="Pfam" id="PF05627">
    <property type="entry name" value="AvrRpt-cleavage"/>
    <property type="match status" value="1"/>
</dbReference>
<accession>A0A0S3RJ32</accession>
<sequence length="78" mass="9032">MAEKGKPLPKFGEWDVTDPSSANDFSVIFNKARNERKYGTKVSLPPKRRNSPNYNAHDALRKSHYKKWFCCMTRSAEP</sequence>
<dbReference type="AlphaFoldDB" id="A0A0S3RJ32"/>
<feature type="region of interest" description="Disordered" evidence="1">
    <location>
        <begin position="38"/>
        <end position="57"/>
    </location>
</feature>
<name>A0A0S3RJ32_PHAAN</name>
<dbReference type="PANTHER" id="PTHR33159:SF87">
    <property type="entry name" value="OS09G0253000 PROTEIN"/>
    <property type="match status" value="1"/>
</dbReference>
<dbReference type="OrthoDB" id="1903947at2759"/>
<gene>
    <name evidence="3" type="primary">Vigan.03G008300</name>
    <name evidence="3" type="ORF">VIGAN_03008300</name>
</gene>
<dbReference type="InterPro" id="IPR008700">
    <property type="entry name" value="TypeIII_avirulence_cleave"/>
</dbReference>
<dbReference type="Proteomes" id="UP000291084">
    <property type="component" value="Chromosome 3"/>
</dbReference>